<protein>
    <submittedName>
        <fullName evidence="3">Sodium:proton antiporter</fullName>
    </submittedName>
</protein>
<accession>A0A3M8AJE1</accession>
<keyword evidence="2" id="KW-0812">Transmembrane</keyword>
<dbReference type="AlphaFoldDB" id="A0A3M8AJE1"/>
<sequence length="177" mass="19487">MATDPTSASPAAEDEGDPREVRDETYGERLDRKWNDILQELRSVQAGSQLITGFLLSVAFQPKFSELEPYERNLYLVLVVLAAFATLVSLAPVILHRQLSGQKHKDRVVRVANGLLLTLLVVVSMLAAGVTSLIFDITVNRETGWGALAIALAVLIVFWAVVPRLGRRAGRPDRIRA</sequence>
<reference evidence="3 4" key="1">
    <citation type="submission" date="2018-10" db="EMBL/GenBank/DDBJ databases">
        <title>Isolation, diversity and antibacterial activity of antinobacteria from the wheat rhizosphere soil.</title>
        <authorList>
            <person name="Sun T."/>
        </authorList>
    </citation>
    <scope>NUCLEOTIDE SEQUENCE [LARGE SCALE GENOMIC DNA]</scope>
    <source>
        <strain evidence="3 4">SJ-23</strain>
    </source>
</reference>
<comment type="caution">
    <text evidence="3">The sequence shown here is derived from an EMBL/GenBank/DDBJ whole genome shotgun (WGS) entry which is preliminary data.</text>
</comment>
<feature type="region of interest" description="Disordered" evidence="1">
    <location>
        <begin position="1"/>
        <end position="25"/>
    </location>
</feature>
<dbReference type="OrthoDB" id="3625784at2"/>
<dbReference type="InterPro" id="IPR036259">
    <property type="entry name" value="MFS_trans_sf"/>
</dbReference>
<keyword evidence="4" id="KW-1185">Reference proteome</keyword>
<feature type="transmembrane region" description="Helical" evidence="2">
    <location>
        <begin position="74"/>
        <end position="95"/>
    </location>
</feature>
<dbReference type="RefSeq" id="WP_122935877.1">
    <property type="nucleotide sequence ID" value="NZ_JBHSNT010000060.1"/>
</dbReference>
<proteinExistence type="predicted"/>
<keyword evidence="2" id="KW-0472">Membrane</keyword>
<evidence type="ECO:0000313" key="3">
    <source>
        <dbReference type="EMBL" id="RNB51308.1"/>
    </source>
</evidence>
<evidence type="ECO:0000256" key="2">
    <source>
        <dbReference type="SAM" id="Phobius"/>
    </source>
</evidence>
<dbReference type="EMBL" id="RHHB01000004">
    <property type="protein sequence ID" value="RNB51308.1"/>
    <property type="molecule type" value="Genomic_DNA"/>
</dbReference>
<gene>
    <name evidence="3" type="ORF">EDM22_04565</name>
</gene>
<organism evidence="3 4">
    <name type="scientific">Agromyces tardus</name>
    <dbReference type="NCBI Taxonomy" id="2583849"/>
    <lineage>
        <taxon>Bacteria</taxon>
        <taxon>Bacillati</taxon>
        <taxon>Actinomycetota</taxon>
        <taxon>Actinomycetes</taxon>
        <taxon>Micrococcales</taxon>
        <taxon>Microbacteriaceae</taxon>
        <taxon>Agromyces</taxon>
    </lineage>
</organism>
<evidence type="ECO:0000256" key="1">
    <source>
        <dbReference type="SAM" id="MobiDB-lite"/>
    </source>
</evidence>
<evidence type="ECO:0000313" key="4">
    <source>
        <dbReference type="Proteomes" id="UP000275048"/>
    </source>
</evidence>
<dbReference type="SUPFAM" id="SSF103473">
    <property type="entry name" value="MFS general substrate transporter"/>
    <property type="match status" value="1"/>
</dbReference>
<dbReference type="Pfam" id="PF19853">
    <property type="entry name" value="DUF6328"/>
    <property type="match status" value="1"/>
</dbReference>
<dbReference type="Proteomes" id="UP000275048">
    <property type="component" value="Unassembled WGS sequence"/>
</dbReference>
<feature type="transmembrane region" description="Helical" evidence="2">
    <location>
        <begin position="115"/>
        <end position="135"/>
    </location>
</feature>
<keyword evidence="2" id="KW-1133">Transmembrane helix</keyword>
<name>A0A3M8AJE1_9MICO</name>
<feature type="transmembrane region" description="Helical" evidence="2">
    <location>
        <begin position="147"/>
        <end position="166"/>
    </location>
</feature>
<dbReference type="InterPro" id="IPR046291">
    <property type="entry name" value="DUF6328"/>
</dbReference>